<organism evidence="6 7">
    <name type="scientific">Enterococcus faecium R496</name>
    <dbReference type="NCBI Taxonomy" id="1134836"/>
    <lineage>
        <taxon>Bacteria</taxon>
        <taxon>Bacillati</taxon>
        <taxon>Bacillota</taxon>
        <taxon>Bacilli</taxon>
        <taxon>Lactobacillales</taxon>
        <taxon>Enterococcaceae</taxon>
        <taxon>Enterococcus</taxon>
    </lineage>
</organism>
<dbReference type="AlphaFoldDB" id="A0AAV3GT43"/>
<sequence>MSKMPDYHIAIVNSSSFGRVFPHHLERLKSVGDVHFFTVDQEIPGKELAELLKGFNIIIASVTPFFRRDFFENKDELLLISRHGIGYNNIDLKAAKEHQTIVSIIPALVERNAVAENNITNLLSMLRRTTQAQARVKDDRWEDRAEFVGRTLFNKTVGVIGAGNTGSGVIEILRNGFRCDVLAYDPYKSDLYIESFGAKKVELQELLEQSDIICLCANLTEENYHMISDKEVDQMKENVYLSNSARGALVDEEAMINGLKSGKIAGYATDVLEEEPGRQDHPYLAFEQVVITPHISAYTRECLEAMGEKCVRDVEQISQHLLPERSVQTKSNYIKG</sequence>
<comment type="caution">
    <text evidence="6">The sequence shown here is derived from an EMBL/GenBank/DDBJ whole genome shotgun (WGS) entry which is preliminary data.</text>
</comment>
<dbReference type="Proteomes" id="UP000006402">
    <property type="component" value="Unassembled WGS sequence"/>
</dbReference>
<gene>
    <name evidence="6" type="ORF">HMPREF1378_02746</name>
</gene>
<dbReference type="InterPro" id="IPR036291">
    <property type="entry name" value="NAD(P)-bd_dom_sf"/>
</dbReference>
<accession>A0AAV3GT43</accession>
<comment type="similarity">
    <text evidence="1 3">Belongs to the D-isomer specific 2-hydroxyacid dehydrogenase family.</text>
</comment>
<dbReference type="InterPro" id="IPR006140">
    <property type="entry name" value="D-isomer_DH_NAD-bd"/>
</dbReference>
<evidence type="ECO:0000259" key="4">
    <source>
        <dbReference type="Pfam" id="PF00389"/>
    </source>
</evidence>
<evidence type="ECO:0000313" key="6">
    <source>
        <dbReference type="EMBL" id="EJX48802.1"/>
    </source>
</evidence>
<dbReference type="SUPFAM" id="SSF52283">
    <property type="entry name" value="Formate/glycerate dehydrogenase catalytic domain-like"/>
    <property type="match status" value="1"/>
</dbReference>
<feature type="domain" description="D-isomer specific 2-hydroxyacid dehydrogenase catalytic" evidence="4">
    <location>
        <begin position="22"/>
        <end position="320"/>
    </location>
</feature>
<keyword evidence="2" id="KW-0520">NAD</keyword>
<keyword evidence="3" id="KW-0560">Oxidoreductase</keyword>
<dbReference type="PANTHER" id="PTHR43026">
    <property type="entry name" value="2-HYDROXYACID DEHYDROGENASE HOMOLOG 1-RELATED"/>
    <property type="match status" value="1"/>
</dbReference>
<dbReference type="InterPro" id="IPR058205">
    <property type="entry name" value="D-LDH-like"/>
</dbReference>
<feature type="domain" description="D-isomer specific 2-hydroxyacid dehydrogenase NAD-binding" evidence="5">
    <location>
        <begin position="120"/>
        <end position="296"/>
    </location>
</feature>
<protein>
    <submittedName>
        <fullName evidence="6">4-phosphoerythronate dehydrogenase</fullName>
    </submittedName>
</protein>
<dbReference type="GO" id="GO:0051287">
    <property type="term" value="F:NAD binding"/>
    <property type="evidence" value="ECO:0007669"/>
    <property type="project" value="InterPro"/>
</dbReference>
<reference evidence="6 7" key="1">
    <citation type="submission" date="2012-04" db="EMBL/GenBank/DDBJ databases">
        <authorList>
            <person name="Weinstock G."/>
            <person name="Sodergren E."/>
            <person name="Lobos E.A."/>
            <person name="Fulton L."/>
            <person name="Fulton R."/>
            <person name="Courtney L."/>
            <person name="Fronick C."/>
            <person name="O'Laughlin M."/>
            <person name="Godfrey J."/>
            <person name="Wilson R.M."/>
            <person name="Miner T."/>
            <person name="Farmer C."/>
            <person name="Delehaunty K."/>
            <person name="Cordes M."/>
            <person name="Minx P."/>
            <person name="Tomlinson C."/>
            <person name="Chen J."/>
            <person name="Wollam A."/>
            <person name="Pepin K.H."/>
            <person name="Bhonagiri V."/>
            <person name="Zhang X."/>
            <person name="Suruliraj S."/>
            <person name="Warren W."/>
            <person name="Mitreva M."/>
            <person name="Mardis E.R."/>
            <person name="Wilson R.K."/>
        </authorList>
    </citation>
    <scope>NUCLEOTIDE SEQUENCE [LARGE SCALE GENOMIC DNA]</scope>
    <source>
        <strain evidence="6 7">R496</strain>
    </source>
</reference>
<dbReference type="Pfam" id="PF00389">
    <property type="entry name" value="2-Hacid_dh"/>
    <property type="match status" value="1"/>
</dbReference>
<dbReference type="Gene3D" id="3.40.50.720">
    <property type="entry name" value="NAD(P)-binding Rossmann-like Domain"/>
    <property type="match status" value="2"/>
</dbReference>
<name>A0AAV3GT43_ENTFC</name>
<dbReference type="SUPFAM" id="SSF51735">
    <property type="entry name" value="NAD(P)-binding Rossmann-fold domains"/>
    <property type="match status" value="1"/>
</dbReference>
<evidence type="ECO:0000259" key="5">
    <source>
        <dbReference type="Pfam" id="PF02826"/>
    </source>
</evidence>
<evidence type="ECO:0000256" key="2">
    <source>
        <dbReference type="ARBA" id="ARBA00023027"/>
    </source>
</evidence>
<dbReference type="GO" id="GO:0008720">
    <property type="term" value="F:D-lactate dehydrogenase (NAD+) activity"/>
    <property type="evidence" value="ECO:0007669"/>
    <property type="project" value="TreeGrafter"/>
</dbReference>
<dbReference type="InterPro" id="IPR006139">
    <property type="entry name" value="D-isomer_2_OHA_DH_cat_dom"/>
</dbReference>
<evidence type="ECO:0000256" key="3">
    <source>
        <dbReference type="RuleBase" id="RU003719"/>
    </source>
</evidence>
<evidence type="ECO:0000313" key="7">
    <source>
        <dbReference type="Proteomes" id="UP000006402"/>
    </source>
</evidence>
<proteinExistence type="inferred from homology"/>
<dbReference type="CDD" id="cd12177">
    <property type="entry name" value="2-Hacid_dh_12"/>
    <property type="match status" value="1"/>
</dbReference>
<dbReference type="PANTHER" id="PTHR43026:SF1">
    <property type="entry name" value="2-HYDROXYACID DEHYDROGENASE HOMOLOG 1-RELATED"/>
    <property type="match status" value="1"/>
</dbReference>
<dbReference type="EMBL" id="AMAH01000231">
    <property type="protein sequence ID" value="EJX48802.1"/>
    <property type="molecule type" value="Genomic_DNA"/>
</dbReference>
<evidence type="ECO:0000256" key="1">
    <source>
        <dbReference type="ARBA" id="ARBA00005854"/>
    </source>
</evidence>
<dbReference type="Pfam" id="PF02826">
    <property type="entry name" value="2-Hacid_dh_C"/>
    <property type="match status" value="1"/>
</dbReference>